<keyword evidence="7 8" id="KW-0472">Membrane</keyword>
<evidence type="ECO:0000256" key="1">
    <source>
        <dbReference type="ARBA" id="ARBA00004651"/>
    </source>
</evidence>
<gene>
    <name evidence="9" type="ORF">CO018_00800</name>
</gene>
<feature type="transmembrane region" description="Helical" evidence="8">
    <location>
        <begin position="395"/>
        <end position="413"/>
    </location>
</feature>
<accession>A0A2M8G4S6</accession>
<evidence type="ECO:0000256" key="6">
    <source>
        <dbReference type="ARBA" id="ARBA00022989"/>
    </source>
</evidence>
<keyword evidence="5 8" id="KW-0812">Transmembrane</keyword>
<keyword evidence="3" id="KW-0328">Glycosyltransferase</keyword>
<evidence type="ECO:0000256" key="3">
    <source>
        <dbReference type="ARBA" id="ARBA00022676"/>
    </source>
</evidence>
<dbReference type="AlphaFoldDB" id="A0A2M8G4S6"/>
<evidence type="ECO:0000313" key="10">
    <source>
        <dbReference type="Proteomes" id="UP000229739"/>
    </source>
</evidence>
<evidence type="ECO:0000256" key="2">
    <source>
        <dbReference type="ARBA" id="ARBA00022475"/>
    </source>
</evidence>
<name>A0A2M8G4S6_9BACT</name>
<dbReference type="PANTHER" id="PTHR33908">
    <property type="entry name" value="MANNOSYLTRANSFERASE YKCB-RELATED"/>
    <property type="match status" value="1"/>
</dbReference>
<keyword evidence="4" id="KW-0808">Transferase</keyword>
<keyword evidence="6 8" id="KW-1133">Transmembrane helix</keyword>
<evidence type="ECO:0000313" key="9">
    <source>
        <dbReference type="EMBL" id="PJC66645.1"/>
    </source>
</evidence>
<dbReference type="GO" id="GO:0009103">
    <property type="term" value="P:lipopolysaccharide biosynthetic process"/>
    <property type="evidence" value="ECO:0007669"/>
    <property type="project" value="UniProtKB-ARBA"/>
</dbReference>
<dbReference type="InterPro" id="IPR050297">
    <property type="entry name" value="LipidA_mod_glycosyltrf_83"/>
</dbReference>
<feature type="transmembrane region" description="Helical" evidence="8">
    <location>
        <begin position="367"/>
        <end position="383"/>
    </location>
</feature>
<dbReference type="Proteomes" id="UP000229739">
    <property type="component" value="Unassembled WGS sequence"/>
</dbReference>
<evidence type="ECO:0000256" key="5">
    <source>
        <dbReference type="ARBA" id="ARBA00022692"/>
    </source>
</evidence>
<feature type="transmembrane region" description="Helical" evidence="8">
    <location>
        <begin position="163"/>
        <end position="183"/>
    </location>
</feature>
<evidence type="ECO:0000256" key="4">
    <source>
        <dbReference type="ARBA" id="ARBA00022679"/>
    </source>
</evidence>
<reference evidence="10" key="1">
    <citation type="submission" date="2017-09" db="EMBL/GenBank/DDBJ databases">
        <title>Depth-based differentiation of microbial function through sediment-hosted aquifers and enrichment of novel symbionts in the deep terrestrial subsurface.</title>
        <authorList>
            <person name="Probst A.J."/>
            <person name="Ladd B."/>
            <person name="Jarett J.K."/>
            <person name="Geller-Mcgrath D.E."/>
            <person name="Sieber C.M.K."/>
            <person name="Emerson J.B."/>
            <person name="Anantharaman K."/>
            <person name="Thomas B.C."/>
            <person name="Malmstrom R."/>
            <person name="Stieglmeier M."/>
            <person name="Klingl A."/>
            <person name="Woyke T."/>
            <person name="Ryan C.M."/>
            <person name="Banfield J.F."/>
        </authorList>
    </citation>
    <scope>NUCLEOTIDE SEQUENCE [LARGE SCALE GENOMIC DNA]</scope>
</reference>
<organism evidence="9 10">
    <name type="scientific">Candidatus Beckwithbacteria bacterium CG_4_9_14_0_2_um_filter_47_11</name>
    <dbReference type="NCBI Taxonomy" id="1974494"/>
    <lineage>
        <taxon>Bacteria</taxon>
        <taxon>Candidatus Beckwithiibacteriota</taxon>
    </lineage>
</organism>
<proteinExistence type="predicted"/>
<feature type="transmembrane region" description="Helical" evidence="8">
    <location>
        <begin position="338"/>
        <end position="355"/>
    </location>
</feature>
<feature type="transmembrane region" description="Helical" evidence="8">
    <location>
        <begin position="233"/>
        <end position="250"/>
    </location>
</feature>
<keyword evidence="2" id="KW-1003">Cell membrane</keyword>
<feature type="transmembrane region" description="Helical" evidence="8">
    <location>
        <begin position="141"/>
        <end position="157"/>
    </location>
</feature>
<dbReference type="GO" id="GO:0005886">
    <property type="term" value="C:plasma membrane"/>
    <property type="evidence" value="ECO:0007669"/>
    <property type="project" value="UniProtKB-SubCell"/>
</dbReference>
<dbReference type="PANTHER" id="PTHR33908:SF11">
    <property type="entry name" value="MEMBRANE PROTEIN"/>
    <property type="match status" value="1"/>
</dbReference>
<feature type="transmembrane region" description="Helical" evidence="8">
    <location>
        <begin position="116"/>
        <end position="134"/>
    </location>
</feature>
<dbReference type="GO" id="GO:0016763">
    <property type="term" value="F:pentosyltransferase activity"/>
    <property type="evidence" value="ECO:0007669"/>
    <property type="project" value="TreeGrafter"/>
</dbReference>
<comment type="caution">
    <text evidence="9">The sequence shown here is derived from an EMBL/GenBank/DDBJ whole genome shotgun (WGS) entry which is preliminary data.</text>
</comment>
<feature type="transmembrane region" description="Helical" evidence="8">
    <location>
        <begin position="27"/>
        <end position="45"/>
    </location>
</feature>
<evidence type="ECO:0000256" key="7">
    <source>
        <dbReference type="ARBA" id="ARBA00023136"/>
    </source>
</evidence>
<protein>
    <recommendedName>
        <fullName evidence="11">Glycosyltransferase RgtA/B/C/D-like domain-containing protein</fullName>
    </recommendedName>
</protein>
<sequence>MSMRQIRKIKPIIKISQSRRCFNIRELYSIILLGLIVTIGFYLRANHLTQSPPGFYIDEASIGYNAYSILKTGRDEHGVKFPLFFQAFGDYKNPVYIYSLVPLVKMFDLEIATVRLNSAIWGTLGILAMFWMAWEFSKNKVVSLLAAAILAVTPWHLHYSRLGFEAISFPTLLTTAISAFMGWKRTKNNLMGMIACLSLTLAFFSYSTARLWLPLVAGFFVWLYWKQSNNLKHFWPLAAAVLMIGGLLIYGRHSTPDGLTARLNQISIWSDHPGYLEIGHRFWNTFWQHWTIRFLFLSGDPNLRHSSQVNSELLLSLGAISFLGAGIIWNNFKSRQAWKLVLLMIGLFPLAASLTKTDPIATRTLQAVPFFSLAGAVGIRWMGQKLWKSRRFFTAWLIILALTVSLEFGSYYYDLINRYPVRAWNWFDGNVSGLISEEKTVLPDQIHQIYIQGLFFMKADPVKWQTSKQAPFIIKKTDIND</sequence>
<comment type="subcellular location">
    <subcellularLocation>
        <location evidence="1">Cell membrane</location>
        <topology evidence="1">Multi-pass membrane protein</topology>
    </subcellularLocation>
</comment>
<feature type="transmembrane region" description="Helical" evidence="8">
    <location>
        <begin position="313"/>
        <end position="332"/>
    </location>
</feature>
<dbReference type="EMBL" id="PFQV01000014">
    <property type="protein sequence ID" value="PJC66645.1"/>
    <property type="molecule type" value="Genomic_DNA"/>
</dbReference>
<feature type="transmembrane region" description="Helical" evidence="8">
    <location>
        <begin position="190"/>
        <end position="213"/>
    </location>
</feature>
<evidence type="ECO:0000256" key="8">
    <source>
        <dbReference type="SAM" id="Phobius"/>
    </source>
</evidence>
<evidence type="ECO:0008006" key="11">
    <source>
        <dbReference type="Google" id="ProtNLM"/>
    </source>
</evidence>